<dbReference type="PANTHER" id="PTHR45927">
    <property type="entry name" value="LYSM-DOMAIN RECEPTOR-LIKE KINASE-RELATED"/>
    <property type="match status" value="1"/>
</dbReference>
<evidence type="ECO:0000256" key="3">
    <source>
        <dbReference type="ARBA" id="ARBA00022692"/>
    </source>
</evidence>
<feature type="region of interest" description="Disordered" evidence="10">
    <location>
        <begin position="366"/>
        <end position="388"/>
    </location>
</feature>
<dbReference type="Gene3D" id="3.30.200.20">
    <property type="entry name" value="Phosphorylase Kinase, domain 1"/>
    <property type="match status" value="1"/>
</dbReference>
<evidence type="ECO:0000256" key="4">
    <source>
        <dbReference type="ARBA" id="ARBA00022729"/>
    </source>
</evidence>
<keyword evidence="8 11" id="KW-0472">Membrane</keyword>
<keyword evidence="3 11" id="KW-0812">Transmembrane</keyword>
<dbReference type="InterPro" id="IPR056563">
    <property type="entry name" value="LysM3_LYK4_5"/>
</dbReference>
<comment type="subcellular location">
    <subcellularLocation>
        <location evidence="1">Cell membrane</location>
        <topology evidence="1">Single-pass membrane protein</topology>
    </subcellularLocation>
</comment>
<feature type="transmembrane region" description="Helical" evidence="11">
    <location>
        <begin position="334"/>
        <end position="359"/>
    </location>
</feature>
<dbReference type="FunFam" id="1.10.510.10:FF:000468">
    <property type="entry name" value="PTI1-like tyrosine-protein kinase 3"/>
    <property type="match status" value="1"/>
</dbReference>
<dbReference type="PROSITE" id="PS50011">
    <property type="entry name" value="PROTEIN_KINASE_DOM"/>
    <property type="match status" value="1"/>
</dbReference>
<feature type="region of interest" description="Disordered" evidence="10">
    <location>
        <begin position="301"/>
        <end position="329"/>
    </location>
</feature>
<feature type="compositionally biased region" description="Polar residues" evidence="10">
    <location>
        <begin position="375"/>
        <end position="388"/>
    </location>
</feature>
<dbReference type="GO" id="GO:0004672">
    <property type="term" value="F:protein kinase activity"/>
    <property type="evidence" value="ECO:0007669"/>
    <property type="project" value="InterPro"/>
</dbReference>
<evidence type="ECO:0000256" key="11">
    <source>
        <dbReference type="SAM" id="Phobius"/>
    </source>
</evidence>
<sequence length="714" mass="78403">MSKRPGVRGQHGMRSCLSHFVDAIAVSSCIRRWNPFKLEREPSSREIDQEGQKMMPLRASSSFLCSLFCSLLSLLLLPSSLHAQQVYVNKTQFDCYGNHPNTLGFLCNGQRTACVSYFIFRSNSDVNSISEISSLLNADSAKSAEIVRINGASGVYQTLPVGREVVVPVSCSCSGEYYQHNSSYVIKQNDTYLRVANETYESLTTCQALMKQNRYSSTNLTTGLSILVPLMCACPTRNQTLNGVKFLLTYPIVEGDDVPKLASKFGVDEQSILNANEIVGDPTIYFDTPLLIPFKKEPPSWSQLLKPSSPPPPSAVPSPPPSPPPPASESHNKWVFVGVGVGIGFLLLAVISCLLVVYLRRRRHRRGGSSHAPATPTQKQQKLTESSVSVGDLSVKKSSTAISDNLLDAVRSLTAYKYEELRRATHGFTEDSLIKGTVYTAVINGDRAAVKSMKGDVSNEIKILKQINHSNVIRLSGFCIHEGNTFLVYEFAENGSLSDWLHGHRYQDNQSWSKSTCSLTWKQRVQIACDVADGLNYLHNYTSPAHVHKNLKSSNILLDDKFRAKIANLGLARAVGDQEDGLHLTRHVFGTQGYMAPEYLEHGLITSKLDVFAFGVVLLELLSGREAVGQAHDQDKVELLLSSAIGPILEGDDAKEKLRSFMDPSLGSDYPLDLALNVACLACKCVADDMNSRPSMTDVFMTLSASIGWSSSTN</sequence>
<name>A0A5K0VLR5_9MAGN</name>
<dbReference type="InterPro" id="IPR011009">
    <property type="entry name" value="Kinase-like_dom_sf"/>
</dbReference>
<evidence type="ECO:0000259" key="12">
    <source>
        <dbReference type="PROSITE" id="PS50011"/>
    </source>
</evidence>
<evidence type="ECO:0000256" key="8">
    <source>
        <dbReference type="ARBA" id="ARBA00023136"/>
    </source>
</evidence>
<protein>
    <recommendedName>
        <fullName evidence="15">Protein kinase domain-containing protein</fullName>
    </recommendedName>
</protein>
<dbReference type="AlphaFoldDB" id="A0A5K0VLR5"/>
<dbReference type="PANTHER" id="PTHR45927:SF6">
    <property type="entry name" value="PROTEIN LYK5"/>
    <property type="match status" value="1"/>
</dbReference>
<evidence type="ECO:0000256" key="7">
    <source>
        <dbReference type="ARBA" id="ARBA00022989"/>
    </source>
</evidence>
<dbReference type="Gramene" id="NC1G0104350.1">
    <property type="protein sequence ID" value="NC1G0104350.1:cds"/>
    <property type="gene ID" value="NC1G0104350"/>
</dbReference>
<dbReference type="SUPFAM" id="SSF56112">
    <property type="entry name" value="Protein kinase-like (PK-like)"/>
    <property type="match status" value="1"/>
</dbReference>
<keyword evidence="5" id="KW-0547">Nucleotide-binding</keyword>
<keyword evidence="7 11" id="KW-1133">Transmembrane helix</keyword>
<dbReference type="InterPro" id="IPR052611">
    <property type="entry name" value="Plant_RLK_LysM"/>
</dbReference>
<keyword evidence="6" id="KW-0067">ATP-binding</keyword>
<accession>A0A5K0VLR5</accession>
<dbReference type="Gene3D" id="1.10.510.10">
    <property type="entry name" value="Transferase(Phosphotransferase) domain 1"/>
    <property type="match status" value="1"/>
</dbReference>
<dbReference type="InterPro" id="IPR018392">
    <property type="entry name" value="LysM"/>
</dbReference>
<dbReference type="GO" id="GO:0005524">
    <property type="term" value="F:ATP binding"/>
    <property type="evidence" value="ECO:0007669"/>
    <property type="project" value="UniProtKB-KW"/>
</dbReference>
<keyword evidence="2" id="KW-1003">Cell membrane</keyword>
<gene>
    <name evidence="14" type="ORF">NYM_LOCUS896</name>
</gene>
<feature type="compositionally biased region" description="Pro residues" evidence="10">
    <location>
        <begin position="308"/>
        <end position="327"/>
    </location>
</feature>
<evidence type="ECO:0000313" key="14">
    <source>
        <dbReference type="EMBL" id="VVV41043.1"/>
    </source>
</evidence>
<evidence type="ECO:0000256" key="2">
    <source>
        <dbReference type="ARBA" id="ARBA00022475"/>
    </source>
</evidence>
<reference evidence="14" key="1">
    <citation type="submission" date="2019-09" db="EMBL/GenBank/DDBJ databases">
        <authorList>
            <person name="Zhang L."/>
        </authorList>
    </citation>
    <scope>NUCLEOTIDE SEQUENCE</scope>
</reference>
<feature type="domain" description="LysM" evidence="13">
    <location>
        <begin position="248"/>
        <end position="292"/>
    </location>
</feature>
<dbReference type="InterPro" id="IPR056561">
    <property type="entry name" value="NFP_LYK_LysM1"/>
</dbReference>
<dbReference type="InterPro" id="IPR056562">
    <property type="entry name" value="LysM2_CERK1_LYK3_4_5"/>
</dbReference>
<dbReference type="Pfam" id="PF23473">
    <property type="entry name" value="LysM3_LYK4_5"/>
    <property type="match status" value="1"/>
</dbReference>
<evidence type="ECO:0000256" key="9">
    <source>
        <dbReference type="ARBA" id="ARBA00023157"/>
    </source>
</evidence>
<evidence type="ECO:0000256" key="5">
    <source>
        <dbReference type="ARBA" id="ARBA00022741"/>
    </source>
</evidence>
<proteinExistence type="predicted"/>
<dbReference type="PROSITE" id="PS51782">
    <property type="entry name" value="LYSM"/>
    <property type="match status" value="1"/>
</dbReference>
<feature type="domain" description="Protein kinase" evidence="12">
    <location>
        <begin position="407"/>
        <end position="707"/>
    </location>
</feature>
<keyword evidence="4" id="KW-0732">Signal</keyword>
<evidence type="ECO:0000259" key="13">
    <source>
        <dbReference type="PROSITE" id="PS51782"/>
    </source>
</evidence>
<dbReference type="Pfam" id="PF00069">
    <property type="entry name" value="Pkinase"/>
    <property type="match status" value="1"/>
</dbReference>
<evidence type="ECO:0000256" key="6">
    <source>
        <dbReference type="ARBA" id="ARBA00022840"/>
    </source>
</evidence>
<evidence type="ECO:0008006" key="15">
    <source>
        <dbReference type="Google" id="ProtNLM"/>
    </source>
</evidence>
<dbReference type="InterPro" id="IPR000719">
    <property type="entry name" value="Prot_kinase_dom"/>
</dbReference>
<keyword evidence="9" id="KW-1015">Disulfide bond</keyword>
<evidence type="ECO:0000256" key="1">
    <source>
        <dbReference type="ARBA" id="ARBA00004162"/>
    </source>
</evidence>
<dbReference type="Pfam" id="PF23472">
    <property type="entry name" value="LysM2_CERK1_LYK3_4_5"/>
    <property type="match status" value="1"/>
</dbReference>
<dbReference type="Pfam" id="PF23446">
    <property type="entry name" value="LysM1_NFP_LYK"/>
    <property type="match status" value="1"/>
</dbReference>
<organism evidence="14">
    <name type="scientific">Nymphaea colorata</name>
    <name type="common">pocket water lily</name>
    <dbReference type="NCBI Taxonomy" id="210225"/>
    <lineage>
        <taxon>Eukaryota</taxon>
        <taxon>Viridiplantae</taxon>
        <taxon>Streptophyta</taxon>
        <taxon>Embryophyta</taxon>
        <taxon>Tracheophyta</taxon>
        <taxon>Spermatophyta</taxon>
        <taxon>Magnoliopsida</taxon>
        <taxon>Nymphaeales</taxon>
        <taxon>Nymphaeaceae</taxon>
        <taxon>Nymphaea</taxon>
    </lineage>
</organism>
<dbReference type="SMART" id="SM00257">
    <property type="entry name" value="LysM"/>
    <property type="match status" value="2"/>
</dbReference>
<dbReference type="EMBL" id="LR721774">
    <property type="protein sequence ID" value="VVV41043.1"/>
    <property type="molecule type" value="Genomic_DNA"/>
</dbReference>
<dbReference type="GO" id="GO:0005886">
    <property type="term" value="C:plasma membrane"/>
    <property type="evidence" value="ECO:0007669"/>
    <property type="project" value="UniProtKB-SubCell"/>
</dbReference>
<evidence type="ECO:0000256" key="10">
    <source>
        <dbReference type="SAM" id="MobiDB-lite"/>
    </source>
</evidence>